<evidence type="ECO:0000313" key="3">
    <source>
        <dbReference type="Proteomes" id="UP000499080"/>
    </source>
</evidence>
<evidence type="ECO:0000256" key="1">
    <source>
        <dbReference type="SAM" id="MobiDB-lite"/>
    </source>
</evidence>
<gene>
    <name evidence="2" type="ORF">AVEN_73940_1</name>
</gene>
<sequence>MKDTDIEHQVRDKNYTKNNTSFTDSFQQRLSVRTTTQGGATYAGDSTSDYEGKWVDDVIIPTQTSYVQCLDHTGNPFLKTHGLKIPTNL</sequence>
<feature type="region of interest" description="Disordered" evidence="1">
    <location>
        <begin position="1"/>
        <end position="21"/>
    </location>
</feature>
<protein>
    <submittedName>
        <fullName evidence="2">Uncharacterized protein</fullName>
    </submittedName>
</protein>
<name>A0A4Y2JSJ3_ARAVE</name>
<feature type="compositionally biased region" description="Basic and acidic residues" evidence="1">
    <location>
        <begin position="1"/>
        <end position="15"/>
    </location>
</feature>
<dbReference type="AlphaFoldDB" id="A0A4Y2JSJ3"/>
<dbReference type="Proteomes" id="UP000499080">
    <property type="component" value="Unassembled WGS sequence"/>
</dbReference>
<keyword evidence="3" id="KW-1185">Reference proteome</keyword>
<organism evidence="2 3">
    <name type="scientific">Araneus ventricosus</name>
    <name type="common">Orbweaver spider</name>
    <name type="synonym">Epeira ventricosa</name>
    <dbReference type="NCBI Taxonomy" id="182803"/>
    <lineage>
        <taxon>Eukaryota</taxon>
        <taxon>Metazoa</taxon>
        <taxon>Ecdysozoa</taxon>
        <taxon>Arthropoda</taxon>
        <taxon>Chelicerata</taxon>
        <taxon>Arachnida</taxon>
        <taxon>Araneae</taxon>
        <taxon>Araneomorphae</taxon>
        <taxon>Entelegynae</taxon>
        <taxon>Araneoidea</taxon>
        <taxon>Araneidae</taxon>
        <taxon>Araneus</taxon>
    </lineage>
</organism>
<dbReference type="EMBL" id="BGPR01003818">
    <property type="protein sequence ID" value="GBM92755.1"/>
    <property type="molecule type" value="Genomic_DNA"/>
</dbReference>
<comment type="caution">
    <text evidence="2">The sequence shown here is derived from an EMBL/GenBank/DDBJ whole genome shotgun (WGS) entry which is preliminary data.</text>
</comment>
<proteinExistence type="predicted"/>
<reference evidence="2 3" key="1">
    <citation type="journal article" date="2019" name="Sci. Rep.">
        <title>Orb-weaving spider Araneus ventricosus genome elucidates the spidroin gene catalogue.</title>
        <authorList>
            <person name="Kono N."/>
            <person name="Nakamura H."/>
            <person name="Ohtoshi R."/>
            <person name="Moran D.A.P."/>
            <person name="Shinohara A."/>
            <person name="Yoshida Y."/>
            <person name="Fujiwara M."/>
            <person name="Mori M."/>
            <person name="Tomita M."/>
            <person name="Arakawa K."/>
        </authorList>
    </citation>
    <scope>NUCLEOTIDE SEQUENCE [LARGE SCALE GENOMIC DNA]</scope>
</reference>
<accession>A0A4Y2JSJ3</accession>
<evidence type="ECO:0000313" key="2">
    <source>
        <dbReference type="EMBL" id="GBM92755.1"/>
    </source>
</evidence>